<organism evidence="8">
    <name type="scientific">Candidatus Moduliflexus flocculans</name>
    <dbReference type="NCBI Taxonomy" id="1499966"/>
    <lineage>
        <taxon>Bacteria</taxon>
        <taxon>Candidatus Moduliflexota</taxon>
        <taxon>Candidatus Moduliflexia</taxon>
        <taxon>Candidatus Moduliflexales</taxon>
        <taxon>Candidatus Moduliflexaceae</taxon>
    </lineage>
</organism>
<dbReference type="GO" id="GO:0016491">
    <property type="term" value="F:oxidoreductase activity"/>
    <property type="evidence" value="ECO:0007669"/>
    <property type="project" value="UniProtKB-KW"/>
</dbReference>
<name>A0A0S6VUG2_9BACT</name>
<evidence type="ECO:0000256" key="4">
    <source>
        <dbReference type="ARBA" id="ARBA00022833"/>
    </source>
</evidence>
<dbReference type="InterPro" id="IPR020843">
    <property type="entry name" value="ER"/>
</dbReference>
<dbReference type="HOGENOM" id="CLU_026673_11_0_0"/>
<keyword evidence="9" id="KW-1185">Reference proteome</keyword>
<dbReference type="Gene3D" id="3.40.50.720">
    <property type="entry name" value="NAD(P)-binding Rossmann-like Domain"/>
    <property type="match status" value="1"/>
</dbReference>
<dbReference type="InterPro" id="IPR002328">
    <property type="entry name" value="ADH_Zn_CS"/>
</dbReference>
<reference evidence="8" key="1">
    <citation type="journal article" date="2015" name="PeerJ">
        <title>First genomic representation of candidate bacterial phylum KSB3 points to enhanced environmental sensing as a trigger of wastewater bulking.</title>
        <authorList>
            <person name="Sekiguchi Y."/>
            <person name="Ohashi A."/>
            <person name="Parks D.H."/>
            <person name="Yamauchi T."/>
            <person name="Tyson G.W."/>
            <person name="Hugenholtz P."/>
        </authorList>
    </citation>
    <scope>NUCLEOTIDE SEQUENCE [LARGE SCALE GENOMIC DNA]</scope>
</reference>
<dbReference type="Gene3D" id="3.90.180.10">
    <property type="entry name" value="Medium-chain alcohol dehydrogenases, catalytic domain"/>
    <property type="match status" value="1"/>
</dbReference>
<dbReference type="PANTHER" id="PTHR43161:SF23">
    <property type="entry name" value="(R,R)-BUTANEDIOL DEHYDROGENASE-RELATED"/>
    <property type="match status" value="1"/>
</dbReference>
<dbReference type="InterPro" id="IPR036291">
    <property type="entry name" value="NAD(P)-bd_dom_sf"/>
</dbReference>
<dbReference type="PROSITE" id="PS00059">
    <property type="entry name" value="ADH_ZINC"/>
    <property type="match status" value="1"/>
</dbReference>
<evidence type="ECO:0000259" key="7">
    <source>
        <dbReference type="SMART" id="SM00829"/>
    </source>
</evidence>
<evidence type="ECO:0000256" key="1">
    <source>
        <dbReference type="ARBA" id="ARBA00001947"/>
    </source>
</evidence>
<keyword evidence="3 6" id="KW-0479">Metal-binding</keyword>
<dbReference type="SUPFAM" id="SSF51735">
    <property type="entry name" value="NAD(P)-binding Rossmann-fold domains"/>
    <property type="match status" value="1"/>
</dbReference>
<dbReference type="SMART" id="SM00829">
    <property type="entry name" value="PKS_ER"/>
    <property type="match status" value="1"/>
</dbReference>
<dbReference type="Pfam" id="PF00107">
    <property type="entry name" value="ADH_zinc_N"/>
    <property type="match status" value="1"/>
</dbReference>
<evidence type="ECO:0000313" key="8">
    <source>
        <dbReference type="EMBL" id="GAK51136.1"/>
    </source>
</evidence>
<sequence length="342" mass="37165">MLQAVMTAPGKIEFRQVEPPTPGANDVIVQIQKIGVCGSDIHVFHGLHPYTSYPVVQGHEVAGRVSAVGANVTDVKIGDDVTFMPQVTCGECFPCRHGMYHICDNLKVMGFQTGGAAQEYFAVPANMIIKLPPNMSYEIGAMIEPVSVAVHALSRAQENLTGKKVLVLGAGPIGNLVGQVAKGMGAAAVMIVDFSDFRLEKARECGIDFAINPKQDDLSRAILRDFGADKADLILECIGVEPTMTEAIRCARKGTKIIVVGVFGEKPHVDLGLVQDRELSLIGTLMYQKKDYEQAIALAEAGKLRLESLVTDRFPFQSYLEAYHYIETRKDRAMKVMINVAG</sequence>
<evidence type="ECO:0000256" key="3">
    <source>
        <dbReference type="ARBA" id="ARBA00022723"/>
    </source>
</evidence>
<dbReference type="Pfam" id="PF08240">
    <property type="entry name" value="ADH_N"/>
    <property type="match status" value="1"/>
</dbReference>
<dbReference type="InterPro" id="IPR011032">
    <property type="entry name" value="GroES-like_sf"/>
</dbReference>
<keyword evidence="5" id="KW-0560">Oxidoreductase</keyword>
<comment type="cofactor">
    <cofactor evidence="1 6">
        <name>Zn(2+)</name>
        <dbReference type="ChEBI" id="CHEBI:29105"/>
    </cofactor>
</comment>
<dbReference type="InterPro" id="IPR013154">
    <property type="entry name" value="ADH-like_N"/>
</dbReference>
<dbReference type="SUPFAM" id="SSF50129">
    <property type="entry name" value="GroES-like"/>
    <property type="match status" value="1"/>
</dbReference>
<keyword evidence="4 6" id="KW-0862">Zinc</keyword>
<dbReference type="GO" id="GO:0008270">
    <property type="term" value="F:zinc ion binding"/>
    <property type="evidence" value="ECO:0007669"/>
    <property type="project" value="InterPro"/>
</dbReference>
<dbReference type="STRING" id="1499966.U14_02378"/>
<protein>
    <submittedName>
        <fullName evidence="8">Zinc-containing alcohol dehydrogenase</fullName>
    </submittedName>
</protein>
<comment type="similarity">
    <text evidence="2 6">Belongs to the zinc-containing alcohol dehydrogenase family.</text>
</comment>
<evidence type="ECO:0000313" key="9">
    <source>
        <dbReference type="Proteomes" id="UP000030700"/>
    </source>
</evidence>
<dbReference type="AlphaFoldDB" id="A0A0S6VUG2"/>
<evidence type="ECO:0000256" key="6">
    <source>
        <dbReference type="RuleBase" id="RU361277"/>
    </source>
</evidence>
<accession>A0A0S6VUG2</accession>
<dbReference type="InterPro" id="IPR013149">
    <property type="entry name" value="ADH-like_C"/>
</dbReference>
<evidence type="ECO:0000256" key="2">
    <source>
        <dbReference type="ARBA" id="ARBA00008072"/>
    </source>
</evidence>
<dbReference type="PANTHER" id="PTHR43161">
    <property type="entry name" value="SORBITOL DEHYDROGENASE"/>
    <property type="match status" value="1"/>
</dbReference>
<gene>
    <name evidence="8" type="ORF">U14_02378</name>
</gene>
<dbReference type="EMBL" id="DF820456">
    <property type="protein sequence ID" value="GAK51136.1"/>
    <property type="molecule type" value="Genomic_DNA"/>
</dbReference>
<evidence type="ECO:0000256" key="5">
    <source>
        <dbReference type="ARBA" id="ARBA00023002"/>
    </source>
</evidence>
<feature type="domain" description="Enoyl reductase (ER)" evidence="7">
    <location>
        <begin position="7"/>
        <end position="338"/>
    </location>
</feature>
<proteinExistence type="inferred from homology"/>
<dbReference type="Proteomes" id="UP000030700">
    <property type="component" value="Unassembled WGS sequence"/>
</dbReference>